<protein>
    <submittedName>
        <fullName evidence="1">DUF6586 family protein</fullName>
    </submittedName>
</protein>
<evidence type="ECO:0000313" key="2">
    <source>
        <dbReference type="Proteomes" id="UP001589891"/>
    </source>
</evidence>
<evidence type="ECO:0000313" key="1">
    <source>
        <dbReference type="EMBL" id="MFC0708362.1"/>
    </source>
</evidence>
<dbReference type="EMBL" id="JBHLSS010000009">
    <property type="protein sequence ID" value="MFC0708362.1"/>
    <property type="molecule type" value="Genomic_DNA"/>
</dbReference>
<name>A0ABV6SFQ6_AZOPA</name>
<proteinExistence type="predicted"/>
<dbReference type="InterPro" id="IPR046493">
    <property type="entry name" value="DUF6586"/>
</dbReference>
<gene>
    <name evidence="1" type="ORF">ACFFGX_01685</name>
</gene>
<dbReference type="Pfam" id="PF20227">
    <property type="entry name" value="DUF6586"/>
    <property type="match status" value="1"/>
</dbReference>
<accession>A0ABV6SFQ6</accession>
<sequence length="174" mass="19387">MAHELYTRTNQKLYFAGLALASLRQAEESRALNAQAQAMAEREAVLFHLHGALLGLCHEIAGFYHLLEAGAPRVERFLDAGLLRAAPSPELAELVELASQPETWLAELLDQHARLFQPPQAPKKAKVDSRLPLIETVGLDAEEASPLPSTKQLEQWRKSLKDLALRFRESLTEC</sequence>
<reference evidence="1 2" key="1">
    <citation type="submission" date="2024-09" db="EMBL/GenBank/DDBJ databases">
        <authorList>
            <person name="Sun Q."/>
            <person name="Mori K."/>
        </authorList>
    </citation>
    <scope>NUCLEOTIDE SEQUENCE [LARGE SCALE GENOMIC DNA]</scope>
    <source>
        <strain evidence="1 2">NCAIM B.01794</strain>
    </source>
</reference>
<comment type="caution">
    <text evidence="1">The sequence shown here is derived from an EMBL/GenBank/DDBJ whole genome shotgun (WGS) entry which is preliminary data.</text>
</comment>
<dbReference type="Proteomes" id="UP001589891">
    <property type="component" value="Unassembled WGS sequence"/>
</dbReference>
<organism evidence="1 2">
    <name type="scientific">Azorhizophilus paspali</name>
    <name type="common">Azotobacter paspali</name>
    <dbReference type="NCBI Taxonomy" id="69963"/>
    <lineage>
        <taxon>Bacteria</taxon>
        <taxon>Pseudomonadati</taxon>
        <taxon>Pseudomonadota</taxon>
        <taxon>Gammaproteobacteria</taxon>
        <taxon>Pseudomonadales</taxon>
        <taxon>Pseudomonadaceae</taxon>
        <taxon>Azorhizophilus</taxon>
    </lineage>
</organism>
<keyword evidence="2" id="KW-1185">Reference proteome</keyword>
<dbReference type="RefSeq" id="WP_376942253.1">
    <property type="nucleotide sequence ID" value="NZ_CP171449.1"/>
</dbReference>